<dbReference type="InterPro" id="IPR000297">
    <property type="entry name" value="PPIase_PpiC"/>
</dbReference>
<comment type="function">
    <text evidence="11">Plays a major role in protein secretion by helping the post-translocational extracellular folding of several secreted proteins.</text>
</comment>
<dbReference type="InterPro" id="IPR050245">
    <property type="entry name" value="PrsA_foldase"/>
</dbReference>
<dbReference type="GO" id="GO:0003755">
    <property type="term" value="F:peptidyl-prolyl cis-trans isomerase activity"/>
    <property type="evidence" value="ECO:0007669"/>
    <property type="project" value="UniProtKB-UniRule"/>
</dbReference>
<dbReference type="PANTHER" id="PTHR47245">
    <property type="entry name" value="PEPTIDYLPROLYL ISOMERASE"/>
    <property type="match status" value="1"/>
</dbReference>
<feature type="region of interest" description="Disordered" evidence="12">
    <location>
        <begin position="282"/>
        <end position="303"/>
    </location>
</feature>
<comment type="caution">
    <text evidence="15">The sequence shown here is derived from an EMBL/GenBank/DDBJ whole genome shotgun (WGS) entry which is preliminary data.</text>
</comment>
<dbReference type="InterPro" id="IPR023059">
    <property type="entry name" value="Foldase_PrsA"/>
</dbReference>
<evidence type="ECO:0000256" key="6">
    <source>
        <dbReference type="ARBA" id="ARBA00023110"/>
    </source>
</evidence>
<keyword evidence="7 11" id="KW-0472">Membrane</keyword>
<gene>
    <name evidence="11" type="primary">prsA</name>
    <name evidence="15" type="ORF">KHA91_00490</name>
</gene>
<evidence type="ECO:0000256" key="2">
    <source>
        <dbReference type="ARBA" id="ARBA00004193"/>
    </source>
</evidence>
<dbReference type="SUPFAM" id="SSF109998">
    <property type="entry name" value="Triger factor/SurA peptide-binding domain-like"/>
    <property type="match status" value="1"/>
</dbReference>
<dbReference type="InterPro" id="IPR046357">
    <property type="entry name" value="PPIase_dom_sf"/>
</dbReference>
<dbReference type="Pfam" id="PF13616">
    <property type="entry name" value="Rotamase_3"/>
    <property type="match status" value="1"/>
</dbReference>
<comment type="similarity">
    <text evidence="3 11">Belongs to the PrsA family.</text>
</comment>
<keyword evidence="5 11" id="KW-0732">Signal</keyword>
<proteinExistence type="inferred from homology"/>
<keyword evidence="9 11" id="KW-0413">Isomerase</keyword>
<dbReference type="SUPFAM" id="SSF54534">
    <property type="entry name" value="FKBP-like"/>
    <property type="match status" value="1"/>
</dbReference>
<evidence type="ECO:0000256" key="4">
    <source>
        <dbReference type="ARBA" id="ARBA00022475"/>
    </source>
</evidence>
<evidence type="ECO:0000256" key="9">
    <source>
        <dbReference type="ARBA" id="ARBA00023235"/>
    </source>
</evidence>
<keyword evidence="16" id="KW-1185">Reference proteome</keyword>
<dbReference type="PROSITE" id="PS01096">
    <property type="entry name" value="PPIC_PPIASE_1"/>
    <property type="match status" value="1"/>
</dbReference>
<accession>A0A942UGX8</accession>
<dbReference type="PROSITE" id="PS51257">
    <property type="entry name" value="PROKAR_LIPOPROTEIN"/>
    <property type="match status" value="1"/>
</dbReference>
<name>A0A942UGX8_9BACI</name>
<dbReference type="InterPro" id="IPR027304">
    <property type="entry name" value="Trigger_fact/SurA_dom_sf"/>
</dbReference>
<dbReference type="HAMAP" id="MF_01145">
    <property type="entry name" value="Foldase_PrsA"/>
    <property type="match status" value="1"/>
</dbReference>
<evidence type="ECO:0000256" key="12">
    <source>
        <dbReference type="SAM" id="MobiDB-lite"/>
    </source>
</evidence>
<dbReference type="EMBL" id="JAGYPN010000001">
    <property type="protein sequence ID" value="MBS4221230.1"/>
    <property type="molecule type" value="Genomic_DNA"/>
</dbReference>
<keyword evidence="6 11" id="KW-0697">Rotamase</keyword>
<feature type="chain" id="PRO_5038779511" description="Foldase protein PrsA" evidence="13">
    <location>
        <begin position="19"/>
        <end position="303"/>
    </location>
</feature>
<feature type="signal peptide" evidence="13">
    <location>
        <begin position="1"/>
        <end position="18"/>
    </location>
</feature>
<keyword evidence="8 11" id="KW-0564">Palmitate</keyword>
<dbReference type="GO" id="GO:0006457">
    <property type="term" value="P:protein folding"/>
    <property type="evidence" value="ECO:0007669"/>
    <property type="project" value="UniProtKB-UniRule"/>
</dbReference>
<evidence type="ECO:0000259" key="14">
    <source>
        <dbReference type="PROSITE" id="PS50198"/>
    </source>
</evidence>
<feature type="domain" description="PpiC" evidence="14">
    <location>
        <begin position="138"/>
        <end position="230"/>
    </location>
</feature>
<dbReference type="EC" id="5.2.1.8" evidence="11"/>
<comment type="subcellular location">
    <subcellularLocation>
        <location evidence="2 11">Cell membrane</location>
        <topology evidence="2 11">Lipid-anchor</topology>
    </subcellularLocation>
</comment>
<sequence>MKKWVLSLSLAAGVIGLAGCSSNSGGEAVVKTSAGNITKEELYEAMKDKVGEQVLQQLVLDKVLSKDYKVSDKEVDEKVEEVKSQVGPQFEMLLSNYGYKDEEDFRHSLKLSLLQEKAATKDIKVTDKEVKEYYDSKKPEIEVRHILVEEEKTAKEAKAKLDKGEDFAAVAKEYSKDPGSAEKGGELGFISTEDPSLDEQFKEAAFKLKKDEISVPVQTQFGYHIIQVTDIKEKEPFDKVKDKYEYELKVSKLDPDTVQKTLKNELEKSKVKVEDKELKSTFDPILNVPAQEDGAPKEKEEKK</sequence>
<dbReference type="Gene3D" id="3.10.50.40">
    <property type="match status" value="1"/>
</dbReference>
<evidence type="ECO:0000256" key="11">
    <source>
        <dbReference type="HAMAP-Rule" id="MF_01145"/>
    </source>
</evidence>
<evidence type="ECO:0000256" key="5">
    <source>
        <dbReference type="ARBA" id="ARBA00022729"/>
    </source>
</evidence>
<evidence type="ECO:0000256" key="8">
    <source>
        <dbReference type="ARBA" id="ARBA00023139"/>
    </source>
</evidence>
<protein>
    <recommendedName>
        <fullName evidence="11">Foldase protein PrsA</fullName>
        <ecNumber evidence="11">5.2.1.8</ecNumber>
    </recommendedName>
</protein>
<organism evidence="15 16">
    <name type="scientific">Lederbergia citrea</name>
    <dbReference type="NCBI Taxonomy" id="2833581"/>
    <lineage>
        <taxon>Bacteria</taxon>
        <taxon>Bacillati</taxon>
        <taxon>Bacillota</taxon>
        <taxon>Bacilli</taxon>
        <taxon>Bacillales</taxon>
        <taxon>Bacillaceae</taxon>
        <taxon>Lederbergia</taxon>
    </lineage>
</organism>
<dbReference type="InterPro" id="IPR023058">
    <property type="entry name" value="PPIase_PpiC_CS"/>
</dbReference>
<dbReference type="RefSeq" id="WP_213096280.1">
    <property type="nucleotide sequence ID" value="NZ_JAGYPH010000001.1"/>
</dbReference>
<evidence type="ECO:0000256" key="1">
    <source>
        <dbReference type="ARBA" id="ARBA00000971"/>
    </source>
</evidence>
<dbReference type="GO" id="GO:0005886">
    <property type="term" value="C:plasma membrane"/>
    <property type="evidence" value="ECO:0007669"/>
    <property type="project" value="UniProtKB-SubCell"/>
</dbReference>
<keyword evidence="10 11" id="KW-0449">Lipoprotein</keyword>
<dbReference type="PROSITE" id="PS50198">
    <property type="entry name" value="PPIC_PPIASE_2"/>
    <property type="match status" value="1"/>
</dbReference>
<evidence type="ECO:0000313" key="15">
    <source>
        <dbReference type="EMBL" id="MBS4221230.1"/>
    </source>
</evidence>
<evidence type="ECO:0000256" key="7">
    <source>
        <dbReference type="ARBA" id="ARBA00023136"/>
    </source>
</evidence>
<evidence type="ECO:0000256" key="10">
    <source>
        <dbReference type="ARBA" id="ARBA00023288"/>
    </source>
</evidence>
<evidence type="ECO:0000256" key="13">
    <source>
        <dbReference type="SAM" id="SignalP"/>
    </source>
</evidence>
<reference evidence="15 16" key="1">
    <citation type="submission" date="2021-05" db="EMBL/GenBank/DDBJ databases">
        <title>Novel Bacillus species.</title>
        <authorList>
            <person name="Liu G."/>
        </authorList>
    </citation>
    <scope>NUCLEOTIDE SEQUENCE [LARGE SCALE GENOMIC DNA]</scope>
    <source>
        <strain evidence="15 16">FJAT-49682</strain>
    </source>
</reference>
<dbReference type="PANTHER" id="PTHR47245:SF1">
    <property type="entry name" value="FOLDASE PROTEIN PRSA"/>
    <property type="match status" value="1"/>
</dbReference>
<dbReference type="Proteomes" id="UP000676456">
    <property type="component" value="Unassembled WGS sequence"/>
</dbReference>
<evidence type="ECO:0000313" key="16">
    <source>
        <dbReference type="Proteomes" id="UP000676456"/>
    </source>
</evidence>
<comment type="catalytic activity">
    <reaction evidence="1 11">
        <text>[protein]-peptidylproline (omega=180) = [protein]-peptidylproline (omega=0)</text>
        <dbReference type="Rhea" id="RHEA:16237"/>
        <dbReference type="Rhea" id="RHEA-COMP:10747"/>
        <dbReference type="Rhea" id="RHEA-COMP:10748"/>
        <dbReference type="ChEBI" id="CHEBI:83833"/>
        <dbReference type="ChEBI" id="CHEBI:83834"/>
        <dbReference type="EC" id="5.2.1.8"/>
    </reaction>
</comment>
<keyword evidence="4 11" id="KW-1003">Cell membrane</keyword>
<feature type="compositionally biased region" description="Basic and acidic residues" evidence="12">
    <location>
        <begin position="294"/>
        <end position="303"/>
    </location>
</feature>
<dbReference type="AlphaFoldDB" id="A0A942UGX8"/>
<evidence type="ECO:0000256" key="3">
    <source>
        <dbReference type="ARBA" id="ARBA00006071"/>
    </source>
</evidence>